<gene>
    <name evidence="2" type="ORF">KQI86_19310</name>
</gene>
<keyword evidence="2" id="KW-0378">Hydrolase</keyword>
<dbReference type="EC" id="3.5.1.28" evidence="2"/>
<protein>
    <submittedName>
        <fullName evidence="2">N-acetylmuramoyl-L-alanine amidase</fullName>
        <ecNumber evidence="2">3.5.1.28</ecNumber>
    </submittedName>
</protein>
<dbReference type="SMART" id="SM00644">
    <property type="entry name" value="Ami_2"/>
    <property type="match status" value="1"/>
</dbReference>
<dbReference type="EMBL" id="JAHLQF010000006">
    <property type="protein sequence ID" value="MBU5486453.1"/>
    <property type="molecule type" value="Genomic_DNA"/>
</dbReference>
<dbReference type="RefSeq" id="WP_216441055.1">
    <property type="nucleotide sequence ID" value="NZ_JAHLQF010000006.1"/>
</dbReference>
<dbReference type="InterPro" id="IPR007730">
    <property type="entry name" value="SPOR-like_dom"/>
</dbReference>
<accession>A0ABS6EMJ9</accession>
<feature type="domain" description="SPOR" evidence="1">
    <location>
        <begin position="238"/>
        <end position="276"/>
    </location>
</feature>
<evidence type="ECO:0000259" key="1">
    <source>
        <dbReference type="PROSITE" id="PS51724"/>
    </source>
</evidence>
<organism evidence="2 3">
    <name type="scientific">Clostridium mobile</name>
    <dbReference type="NCBI Taxonomy" id="2841512"/>
    <lineage>
        <taxon>Bacteria</taxon>
        <taxon>Bacillati</taxon>
        <taxon>Bacillota</taxon>
        <taxon>Clostridia</taxon>
        <taxon>Eubacteriales</taxon>
        <taxon>Clostridiaceae</taxon>
        <taxon>Clostridium</taxon>
    </lineage>
</organism>
<dbReference type="InterPro" id="IPR051206">
    <property type="entry name" value="NAMLAA_amidase_2"/>
</dbReference>
<proteinExistence type="predicted"/>
<sequence>MLSIQKMFINYNFSKRNEKIKYICIHDVGAVSSAKNNRDYFAGGNRGASADFFVDSNNIIQIINYHNNYSWAIGDGGGKYGITNANSLSIEMCLESNYQPSEKTIQNTIDLVKRLMKELNITIDRIVRHYDASRKNCPQSFSANNWAKWNWFKSQLIDKYLYKKGDSGSGIKKLQQDLLEIGYKLNGGADGIFGESTYKAILNWQQLHTFLRQDGIVDENTLKSINTKVEELKNKKEVPTDKLYKVQVGACKNKEYAINLLEELKAKGFTAYIREE</sequence>
<dbReference type="Pfam" id="PF01510">
    <property type="entry name" value="Amidase_2"/>
    <property type="match status" value="1"/>
</dbReference>
<dbReference type="InterPro" id="IPR002477">
    <property type="entry name" value="Peptidoglycan-bd-like"/>
</dbReference>
<evidence type="ECO:0000313" key="2">
    <source>
        <dbReference type="EMBL" id="MBU5486453.1"/>
    </source>
</evidence>
<dbReference type="Pfam" id="PF05036">
    <property type="entry name" value="SPOR"/>
    <property type="match status" value="1"/>
</dbReference>
<keyword evidence="3" id="KW-1185">Reference proteome</keyword>
<dbReference type="GO" id="GO:0008745">
    <property type="term" value="F:N-acetylmuramoyl-L-alanine amidase activity"/>
    <property type="evidence" value="ECO:0007669"/>
    <property type="project" value="UniProtKB-EC"/>
</dbReference>
<dbReference type="PANTHER" id="PTHR30417:SF1">
    <property type="entry name" value="N-ACETYLMURAMOYL-L-ALANINE AMIDASE AMID"/>
    <property type="match status" value="1"/>
</dbReference>
<comment type="caution">
    <text evidence="2">The sequence shown here is derived from an EMBL/GenBank/DDBJ whole genome shotgun (WGS) entry which is preliminary data.</text>
</comment>
<dbReference type="Pfam" id="PF01471">
    <property type="entry name" value="PG_binding_1"/>
    <property type="match status" value="1"/>
</dbReference>
<dbReference type="InterPro" id="IPR002502">
    <property type="entry name" value="Amidase_domain"/>
</dbReference>
<name>A0ABS6EMJ9_9CLOT</name>
<evidence type="ECO:0000313" key="3">
    <source>
        <dbReference type="Proteomes" id="UP000726170"/>
    </source>
</evidence>
<dbReference type="PROSITE" id="PS51724">
    <property type="entry name" value="SPOR"/>
    <property type="match status" value="1"/>
</dbReference>
<dbReference type="Proteomes" id="UP000726170">
    <property type="component" value="Unassembled WGS sequence"/>
</dbReference>
<reference evidence="2 3" key="1">
    <citation type="submission" date="2021-06" db="EMBL/GenBank/DDBJ databases">
        <authorList>
            <person name="Sun Q."/>
            <person name="Li D."/>
        </authorList>
    </citation>
    <scope>NUCLEOTIDE SEQUENCE [LARGE SCALE GENOMIC DNA]</scope>
    <source>
        <strain evidence="2 3">MSJ-11</strain>
    </source>
</reference>
<dbReference type="PANTHER" id="PTHR30417">
    <property type="entry name" value="N-ACETYLMURAMOYL-L-ALANINE AMIDASE AMID"/>
    <property type="match status" value="1"/>
</dbReference>